<dbReference type="EMBL" id="LNTU01000001">
    <property type="protein sequence ID" value="KXF79183.1"/>
    <property type="molecule type" value="Genomic_DNA"/>
</dbReference>
<dbReference type="Proteomes" id="UP000070107">
    <property type="component" value="Unassembled WGS sequence"/>
</dbReference>
<dbReference type="SUPFAM" id="SSF53850">
    <property type="entry name" value="Periplasmic binding protein-like II"/>
    <property type="match status" value="1"/>
</dbReference>
<keyword evidence="2" id="KW-1185">Reference proteome</keyword>
<proteinExistence type="predicted"/>
<dbReference type="PANTHER" id="PTHR35841">
    <property type="entry name" value="PHOSPHONATES-BINDING PERIPLASMIC PROTEIN"/>
    <property type="match status" value="1"/>
</dbReference>
<dbReference type="PANTHER" id="PTHR35841:SF1">
    <property type="entry name" value="PHOSPHONATES-BINDING PERIPLASMIC PROTEIN"/>
    <property type="match status" value="1"/>
</dbReference>
<dbReference type="Gene3D" id="3.40.190.10">
    <property type="entry name" value="Periplasmic binding protein-like II"/>
    <property type="match status" value="1"/>
</dbReference>
<evidence type="ECO:0000313" key="1">
    <source>
        <dbReference type="EMBL" id="KXF79183.1"/>
    </source>
</evidence>
<gene>
    <name evidence="1" type="ORF">ATN84_05500</name>
</gene>
<dbReference type="AlphaFoldDB" id="A0A135I174"/>
<accession>A0A135I174</accession>
<reference evidence="1 2" key="1">
    <citation type="submission" date="2015-11" db="EMBL/GenBank/DDBJ databases">
        <title>Draft genome sequence of Paramesorhizobium deserti A-3-E, a strain highly resistant to diverse beta-lactam antibiotics.</title>
        <authorList>
            <person name="Lv R."/>
            <person name="Yang X."/>
            <person name="Fang N."/>
            <person name="Guo J."/>
            <person name="Luo X."/>
            <person name="Peng F."/>
            <person name="Yang R."/>
            <person name="Cui Y."/>
            <person name="Fang C."/>
            <person name="Song Y."/>
        </authorList>
    </citation>
    <scope>NUCLEOTIDE SEQUENCE [LARGE SCALE GENOMIC DNA]</scope>
    <source>
        <strain evidence="1 2">A-3-E</strain>
    </source>
</reference>
<name>A0A135I174_9HYPH</name>
<sequence>MYDWPELRGETDARWAAMRDDLHRWGIDAPAHLTRCNGDMPAISGGIRDGLGNIIAPDPANLPPDELDLAVLWRHPGLLVAETCWGPMELGLGSHVTVIGQTDYDGIAGGSGALYSSVIVARRGEGQPVPPAADGSARLLAKFLRGRRLAFNERQSLSGYLALERDLEAMGTGIAIFAETVQTGAHRASIRAVAEGLADVAAIDCKSWALAQRFEPAAKALHAVGWTARRKGLPLIRSIALRISPSVTAA</sequence>
<dbReference type="RefSeq" id="WP_068880520.1">
    <property type="nucleotide sequence ID" value="NZ_LNTU01000001.1"/>
</dbReference>
<protein>
    <submittedName>
        <fullName evidence="1">Phosphate ABC transporter substrate-binding protein</fullName>
    </submittedName>
</protein>
<organism evidence="1 2">
    <name type="scientific">Paramesorhizobium deserti</name>
    <dbReference type="NCBI Taxonomy" id="1494590"/>
    <lineage>
        <taxon>Bacteria</taxon>
        <taxon>Pseudomonadati</taxon>
        <taxon>Pseudomonadota</taxon>
        <taxon>Alphaproteobacteria</taxon>
        <taxon>Hyphomicrobiales</taxon>
        <taxon>Phyllobacteriaceae</taxon>
        <taxon>Paramesorhizobium</taxon>
    </lineage>
</organism>
<comment type="caution">
    <text evidence="1">The sequence shown here is derived from an EMBL/GenBank/DDBJ whole genome shotgun (WGS) entry which is preliminary data.</text>
</comment>
<dbReference type="Pfam" id="PF12974">
    <property type="entry name" value="Phosphonate-bd"/>
    <property type="match status" value="1"/>
</dbReference>
<evidence type="ECO:0000313" key="2">
    <source>
        <dbReference type="Proteomes" id="UP000070107"/>
    </source>
</evidence>
<dbReference type="STRING" id="1494590.ATN84_05500"/>
<dbReference type="OrthoDB" id="7353682at2"/>